<dbReference type="InterPro" id="IPR000608">
    <property type="entry name" value="UBC"/>
</dbReference>
<dbReference type="PROSITE" id="PS50127">
    <property type="entry name" value="UBC_2"/>
    <property type="match status" value="1"/>
</dbReference>
<comment type="caution">
    <text evidence="3">The sequence shown here is derived from an EMBL/GenBank/DDBJ whole genome shotgun (WGS) entry which is preliminary data.</text>
</comment>
<dbReference type="EMBL" id="VSWD01000012">
    <property type="protein sequence ID" value="KAK3086459.1"/>
    <property type="molecule type" value="Genomic_DNA"/>
</dbReference>
<dbReference type="InterPro" id="IPR016135">
    <property type="entry name" value="UBQ-conjugating_enzyme/RWD"/>
</dbReference>
<keyword evidence="4" id="KW-1185">Reference proteome</keyword>
<evidence type="ECO:0000256" key="1">
    <source>
        <dbReference type="ARBA" id="ARBA00022786"/>
    </source>
</evidence>
<sequence>MYLSADTATSSFECVIVPRNFKLLDELEEGEKSSKEAYLHFSWGLLDPNDETMSHWAATIVGPARTAFENRIYSLHIECGENYPETPPVVQFITKITMKGVNSSTGKVNPGDIDSLKNWTSSSSMRAVLKDIHKQMSAKENSKLTQPKDEQY</sequence>
<reference evidence="3" key="1">
    <citation type="submission" date="2019-08" db="EMBL/GenBank/DDBJ databases">
        <title>The improved chromosome-level genome for the pearl oyster Pinctada fucata martensii using PacBio sequencing and Hi-C.</title>
        <authorList>
            <person name="Zheng Z."/>
        </authorList>
    </citation>
    <scope>NUCLEOTIDE SEQUENCE</scope>
    <source>
        <strain evidence="3">ZZ-2019</strain>
        <tissue evidence="3">Adductor muscle</tissue>
    </source>
</reference>
<dbReference type="SMART" id="SM00212">
    <property type="entry name" value="UBCc"/>
    <property type="match status" value="1"/>
</dbReference>
<name>A0AA89BM99_PINIB</name>
<dbReference type="SUPFAM" id="SSF54495">
    <property type="entry name" value="UBC-like"/>
    <property type="match status" value="1"/>
</dbReference>
<proteinExistence type="predicted"/>
<evidence type="ECO:0000313" key="4">
    <source>
        <dbReference type="Proteomes" id="UP001186944"/>
    </source>
</evidence>
<dbReference type="CDD" id="cd23807">
    <property type="entry name" value="UEV_UBE2V"/>
    <property type="match status" value="1"/>
</dbReference>
<dbReference type="Proteomes" id="UP001186944">
    <property type="component" value="Unassembled WGS sequence"/>
</dbReference>
<dbReference type="Gene3D" id="3.10.110.10">
    <property type="entry name" value="Ubiquitin Conjugating Enzyme"/>
    <property type="match status" value="1"/>
</dbReference>
<feature type="domain" description="UBC core" evidence="2">
    <location>
        <begin position="18"/>
        <end position="152"/>
    </location>
</feature>
<dbReference type="FunFam" id="3.10.110.10:FF:000026">
    <property type="entry name" value="Ubiquitin-conjugating enzyme E2 variant"/>
    <property type="match status" value="1"/>
</dbReference>
<gene>
    <name evidence="3" type="ORF">FSP39_018739</name>
</gene>
<protein>
    <recommendedName>
        <fullName evidence="2">UBC core domain-containing protein</fullName>
    </recommendedName>
</protein>
<dbReference type="Pfam" id="PF00179">
    <property type="entry name" value="UQ_con"/>
    <property type="match status" value="1"/>
</dbReference>
<dbReference type="AlphaFoldDB" id="A0AA89BM99"/>
<organism evidence="3 4">
    <name type="scientific">Pinctada imbricata</name>
    <name type="common">Atlantic pearl-oyster</name>
    <name type="synonym">Pinctada martensii</name>
    <dbReference type="NCBI Taxonomy" id="66713"/>
    <lineage>
        <taxon>Eukaryota</taxon>
        <taxon>Metazoa</taxon>
        <taxon>Spiralia</taxon>
        <taxon>Lophotrochozoa</taxon>
        <taxon>Mollusca</taxon>
        <taxon>Bivalvia</taxon>
        <taxon>Autobranchia</taxon>
        <taxon>Pteriomorphia</taxon>
        <taxon>Pterioida</taxon>
        <taxon>Pterioidea</taxon>
        <taxon>Pteriidae</taxon>
        <taxon>Pinctada</taxon>
    </lineage>
</organism>
<dbReference type="PANTHER" id="PTHR24068">
    <property type="entry name" value="UBIQUITIN-CONJUGATING ENZYME E2"/>
    <property type="match status" value="1"/>
</dbReference>
<evidence type="ECO:0000313" key="3">
    <source>
        <dbReference type="EMBL" id="KAK3086459.1"/>
    </source>
</evidence>
<accession>A0AA89BM99</accession>
<keyword evidence="1" id="KW-0833">Ubl conjugation pathway</keyword>
<evidence type="ECO:0000259" key="2">
    <source>
        <dbReference type="PROSITE" id="PS50127"/>
    </source>
</evidence>